<dbReference type="FunFam" id="3.10.20.370:FF:000003">
    <property type="entry name" value="Transposon Tf2-6 polyprotein"/>
    <property type="match status" value="1"/>
</dbReference>
<keyword evidence="5" id="KW-0540">Nuclease</keyword>
<dbReference type="InterPro" id="IPR036397">
    <property type="entry name" value="RNaseH_sf"/>
</dbReference>
<dbReference type="Gene3D" id="3.30.420.10">
    <property type="entry name" value="Ribonuclease H-like superfamily/Ribonuclease H"/>
    <property type="match status" value="1"/>
</dbReference>
<evidence type="ECO:0000256" key="2">
    <source>
        <dbReference type="ARBA" id="ARBA00012180"/>
    </source>
</evidence>
<dbReference type="InterPro" id="IPR005162">
    <property type="entry name" value="Retrotrans_gag_dom"/>
</dbReference>
<comment type="caution">
    <text evidence="11">The sequence shown here is derived from an EMBL/GenBank/DDBJ whole genome shotgun (WGS) entry which is preliminary data.</text>
</comment>
<keyword evidence="12" id="KW-1185">Reference proteome</keyword>
<dbReference type="EC" id="3.1.26.4" evidence="2"/>
<dbReference type="Pfam" id="PF17917">
    <property type="entry name" value="RT_RNaseH"/>
    <property type="match status" value="1"/>
</dbReference>
<accession>A0A9W7TJC7</accession>
<dbReference type="InterPro" id="IPR043502">
    <property type="entry name" value="DNA/RNA_pol_sf"/>
</dbReference>
<comment type="similarity">
    <text evidence="1">Belongs to the beta type-B retroviral polymerase family. HERV class-II K(HML-2) pol subfamily.</text>
</comment>
<dbReference type="GO" id="GO:0004523">
    <property type="term" value="F:RNA-DNA hybrid ribonuclease activity"/>
    <property type="evidence" value="ECO:0007669"/>
    <property type="project" value="UniProtKB-EC"/>
</dbReference>
<dbReference type="SUPFAM" id="SSF54160">
    <property type="entry name" value="Chromo domain-like"/>
    <property type="match status" value="1"/>
</dbReference>
<dbReference type="SUPFAM" id="SSF56672">
    <property type="entry name" value="DNA/RNA polymerases"/>
    <property type="match status" value="1"/>
</dbReference>
<evidence type="ECO:0000256" key="4">
    <source>
        <dbReference type="ARBA" id="ARBA00022695"/>
    </source>
</evidence>
<evidence type="ECO:0000313" key="11">
    <source>
        <dbReference type="EMBL" id="KAI7797064.1"/>
    </source>
</evidence>
<dbReference type="SUPFAM" id="SSF53098">
    <property type="entry name" value="Ribonuclease H-like"/>
    <property type="match status" value="1"/>
</dbReference>
<dbReference type="InterPro" id="IPR056924">
    <property type="entry name" value="SH3_Tf2-1"/>
</dbReference>
<dbReference type="FunFam" id="3.30.70.270:FF:000020">
    <property type="entry name" value="Transposon Tf2-6 polyprotein-like Protein"/>
    <property type="match status" value="1"/>
</dbReference>
<reference evidence="11" key="1">
    <citation type="submission" date="2021-02" db="EMBL/GenBank/DDBJ databases">
        <title>Comparative genomics reveals that relaxation of natural selection precedes convergent phenotypic evolution of cavefish.</title>
        <authorList>
            <person name="Peng Z."/>
        </authorList>
    </citation>
    <scope>NUCLEOTIDE SEQUENCE</scope>
    <source>
        <tissue evidence="11">Muscle</tissue>
    </source>
</reference>
<dbReference type="InterPro" id="IPR000477">
    <property type="entry name" value="RT_dom"/>
</dbReference>
<dbReference type="Pfam" id="PF24626">
    <property type="entry name" value="SH3_Tf2-1"/>
    <property type="match status" value="1"/>
</dbReference>
<dbReference type="GO" id="GO:0003964">
    <property type="term" value="F:RNA-directed DNA polymerase activity"/>
    <property type="evidence" value="ECO:0007669"/>
    <property type="project" value="UniProtKB-KW"/>
</dbReference>
<dbReference type="PROSITE" id="PS50878">
    <property type="entry name" value="RT_POL"/>
    <property type="match status" value="1"/>
</dbReference>
<dbReference type="Gene3D" id="3.10.20.370">
    <property type="match status" value="1"/>
</dbReference>
<dbReference type="Proteomes" id="UP001059041">
    <property type="component" value="Linkage Group LG18"/>
</dbReference>
<evidence type="ECO:0000256" key="7">
    <source>
        <dbReference type="ARBA" id="ARBA00022801"/>
    </source>
</evidence>
<organism evidence="11 12">
    <name type="scientific">Triplophysa rosa</name>
    <name type="common">Cave loach</name>
    <dbReference type="NCBI Taxonomy" id="992332"/>
    <lineage>
        <taxon>Eukaryota</taxon>
        <taxon>Metazoa</taxon>
        <taxon>Chordata</taxon>
        <taxon>Craniata</taxon>
        <taxon>Vertebrata</taxon>
        <taxon>Euteleostomi</taxon>
        <taxon>Actinopterygii</taxon>
        <taxon>Neopterygii</taxon>
        <taxon>Teleostei</taxon>
        <taxon>Ostariophysi</taxon>
        <taxon>Cypriniformes</taxon>
        <taxon>Nemacheilidae</taxon>
        <taxon>Triplophysa</taxon>
    </lineage>
</organism>
<dbReference type="InterPro" id="IPR041373">
    <property type="entry name" value="RT_RNaseH"/>
</dbReference>
<proteinExistence type="inferred from homology"/>
<keyword evidence="7" id="KW-0378">Hydrolase</keyword>
<dbReference type="CDD" id="cd09274">
    <property type="entry name" value="RNase_HI_RT_Ty3"/>
    <property type="match status" value="1"/>
</dbReference>
<sequence>MTERTDHLHDPAGQDPMRVALQQQGVLLGQQATRLSAATQGVDVLQAQVAALQHQLAELVREAGRAGNPHPSPPRGATQGSEPHANSPPLYDGDPNSCRAFLSQCSLVFALQPRRYATEETRIAYILTLLTGRARQWGIAVWEAQDPCCRSFREFRSEMTSLFDRSARGDEAAAQLSRMTQGRGSITDFAIRFKTLAIAALDPPRDLEELINLCLRIESRINARRRRNTSPPAWRLPIIPLHPHLSAVTLTGLPLSSVTHTTPYVSLFLSGNHCEKIRLYILDSSTSPLVDVADLTGVPGEYRDLRAVFSRSRATSLPPHRPYDCAIDLLPGTSPPRGRLFSLSGPEREAMEKYIRESLNSGLIRPSSSPAGAGFFFVQKKDGSLRPCIDYRGLNEITVKNKYPLPLMSSAFELLQGARVFTKLDLRNAYHLVRIREGDEWKTAFNTPSGHYEYLVLPFGLTNAPAIFQGLINDVLGDMINRFVFVYLDDILIFSQSLQEHTRHVRGVLQRLLENQLFVKAEKCEFHSDTVSFLGHVISPRGIEPDDAKIKAVAMWGTPDSRKALQRFLGFANFYRRFIRGFGQVAAPLTALTSTKIPFSWNALAQVAFDKLKSRFVSAPVLCLPDPDRQFIVEVDASDVGVGAVLSQRAEHDGKVHPCAFFSHRLSPAERNYDIGNRELLAVRLALGEWRHWLEGTTQPFLVWTDHKNLEYVRSAKRLSARQARWALFFGRFNFTLSYRPGSKNVKPDALSRLFEDSDRVSSVDPILPEERVFVLACPVCAQSKTARHPPAGLLRPHPFPALVPHRPGFLVDRFSKAAHFIPPPKLPSTREMSQLMVDHVFRLHGIPVDVVSDRGPQFISRFWKEFCMSPFECSLGYQPPLFPSQELDAAVPSALAFVRRCHRVWTKAREVLARTTLRTKAAADRHRISPPAYVCGQRVWLSTKDLPLRVPSRKLAPRFIGPFRITKVVNPVAVRLKLPPNLGRVHPVFHVSRVKPVVTSPLNPASSRPTPPPPRLVDGVPVYTVRRLLDIRRRGRGVQYLVDWEGALVGGGTVTVWSGHHLARGLFCFLSSTWLSPSFGRPRACVCVICPTLVFSYDFSCTGVFPLRAHTPVGSSLVRLHRSLNYSTPDYDLLVTFSL</sequence>
<evidence type="ECO:0000256" key="5">
    <source>
        <dbReference type="ARBA" id="ARBA00022722"/>
    </source>
</evidence>
<dbReference type="InterPro" id="IPR043128">
    <property type="entry name" value="Rev_trsase/Diguanyl_cyclase"/>
</dbReference>
<feature type="region of interest" description="Disordered" evidence="9">
    <location>
        <begin position="64"/>
        <end position="92"/>
    </location>
</feature>
<keyword evidence="8" id="KW-0695">RNA-directed DNA polymerase</keyword>
<keyword evidence="4" id="KW-0548">Nucleotidyltransferase</keyword>
<dbReference type="InterPro" id="IPR050951">
    <property type="entry name" value="Retrovirus_Pol_polyprotein"/>
</dbReference>
<dbReference type="PANTHER" id="PTHR37984">
    <property type="entry name" value="PROTEIN CBG26694"/>
    <property type="match status" value="1"/>
</dbReference>
<evidence type="ECO:0000256" key="3">
    <source>
        <dbReference type="ARBA" id="ARBA00022679"/>
    </source>
</evidence>
<dbReference type="Pfam" id="PF00078">
    <property type="entry name" value="RVT_1"/>
    <property type="match status" value="1"/>
</dbReference>
<dbReference type="Gene3D" id="3.30.70.270">
    <property type="match status" value="2"/>
</dbReference>
<evidence type="ECO:0000256" key="9">
    <source>
        <dbReference type="SAM" id="MobiDB-lite"/>
    </source>
</evidence>
<dbReference type="Gene3D" id="3.10.10.10">
    <property type="entry name" value="HIV Type 1 Reverse Transcriptase, subunit A, domain 1"/>
    <property type="match status" value="1"/>
</dbReference>
<dbReference type="InterPro" id="IPR012337">
    <property type="entry name" value="RNaseH-like_sf"/>
</dbReference>
<dbReference type="CDD" id="cd01647">
    <property type="entry name" value="RT_LTR"/>
    <property type="match status" value="1"/>
</dbReference>
<evidence type="ECO:0000256" key="8">
    <source>
        <dbReference type="ARBA" id="ARBA00022918"/>
    </source>
</evidence>
<evidence type="ECO:0000256" key="1">
    <source>
        <dbReference type="ARBA" id="ARBA00010879"/>
    </source>
</evidence>
<dbReference type="AlphaFoldDB" id="A0A9W7TJC7"/>
<dbReference type="PANTHER" id="PTHR37984:SF5">
    <property type="entry name" value="PROTEIN NYNRIN-LIKE"/>
    <property type="match status" value="1"/>
</dbReference>
<dbReference type="InterPro" id="IPR016197">
    <property type="entry name" value="Chromo-like_dom_sf"/>
</dbReference>
<gene>
    <name evidence="11" type="ORF">IRJ41_012065</name>
</gene>
<dbReference type="EMBL" id="JAFHDT010000018">
    <property type="protein sequence ID" value="KAI7797064.1"/>
    <property type="molecule type" value="Genomic_DNA"/>
</dbReference>
<dbReference type="GO" id="GO:0003676">
    <property type="term" value="F:nucleic acid binding"/>
    <property type="evidence" value="ECO:0007669"/>
    <property type="project" value="InterPro"/>
</dbReference>
<evidence type="ECO:0000259" key="10">
    <source>
        <dbReference type="PROSITE" id="PS50878"/>
    </source>
</evidence>
<feature type="domain" description="Reverse transcriptase" evidence="10">
    <location>
        <begin position="359"/>
        <end position="538"/>
    </location>
</feature>
<keyword evidence="3" id="KW-0808">Transferase</keyword>
<evidence type="ECO:0000256" key="6">
    <source>
        <dbReference type="ARBA" id="ARBA00022759"/>
    </source>
</evidence>
<protein>
    <recommendedName>
        <fullName evidence="2">ribonuclease H</fullName>
        <ecNumber evidence="2">3.1.26.4</ecNumber>
    </recommendedName>
</protein>
<keyword evidence="6" id="KW-0255">Endonuclease</keyword>
<dbReference type="Pfam" id="PF03732">
    <property type="entry name" value="Retrotrans_gag"/>
    <property type="match status" value="1"/>
</dbReference>
<name>A0A9W7TJC7_TRIRA</name>
<evidence type="ECO:0000313" key="12">
    <source>
        <dbReference type="Proteomes" id="UP001059041"/>
    </source>
</evidence>